<organism evidence="3 4">
    <name type="scientific">Byssothecium circinans</name>
    <dbReference type="NCBI Taxonomy" id="147558"/>
    <lineage>
        <taxon>Eukaryota</taxon>
        <taxon>Fungi</taxon>
        <taxon>Dikarya</taxon>
        <taxon>Ascomycota</taxon>
        <taxon>Pezizomycotina</taxon>
        <taxon>Dothideomycetes</taxon>
        <taxon>Pleosporomycetidae</taxon>
        <taxon>Pleosporales</taxon>
        <taxon>Massarineae</taxon>
        <taxon>Massarinaceae</taxon>
        <taxon>Byssothecium</taxon>
    </lineage>
</organism>
<evidence type="ECO:0000256" key="1">
    <source>
        <dbReference type="SAM" id="Phobius"/>
    </source>
</evidence>
<keyword evidence="1" id="KW-0472">Membrane</keyword>
<evidence type="ECO:0000313" key="3">
    <source>
        <dbReference type="EMBL" id="KAF1953441.1"/>
    </source>
</evidence>
<dbReference type="Pfam" id="PF20684">
    <property type="entry name" value="Fung_rhodopsin"/>
    <property type="match status" value="1"/>
</dbReference>
<proteinExistence type="predicted"/>
<evidence type="ECO:0000313" key="4">
    <source>
        <dbReference type="Proteomes" id="UP000800035"/>
    </source>
</evidence>
<sequence length="53" mass="6373">MLRKDFGTRRCDGRFQQFSDVYLLLLPLCGVWNLQMRRRRKIAVLLVFAARML</sequence>
<reference evidence="3" key="1">
    <citation type="journal article" date="2020" name="Stud. Mycol.">
        <title>101 Dothideomycetes genomes: a test case for predicting lifestyles and emergence of pathogens.</title>
        <authorList>
            <person name="Haridas S."/>
            <person name="Albert R."/>
            <person name="Binder M."/>
            <person name="Bloem J."/>
            <person name="Labutti K."/>
            <person name="Salamov A."/>
            <person name="Andreopoulos B."/>
            <person name="Baker S."/>
            <person name="Barry K."/>
            <person name="Bills G."/>
            <person name="Bluhm B."/>
            <person name="Cannon C."/>
            <person name="Castanera R."/>
            <person name="Culley D."/>
            <person name="Daum C."/>
            <person name="Ezra D."/>
            <person name="Gonzalez J."/>
            <person name="Henrissat B."/>
            <person name="Kuo A."/>
            <person name="Liang C."/>
            <person name="Lipzen A."/>
            <person name="Lutzoni F."/>
            <person name="Magnuson J."/>
            <person name="Mondo S."/>
            <person name="Nolan M."/>
            <person name="Ohm R."/>
            <person name="Pangilinan J."/>
            <person name="Park H.-J."/>
            <person name="Ramirez L."/>
            <person name="Alfaro M."/>
            <person name="Sun H."/>
            <person name="Tritt A."/>
            <person name="Yoshinaga Y."/>
            <person name="Zwiers L.-H."/>
            <person name="Turgeon B."/>
            <person name="Goodwin S."/>
            <person name="Spatafora J."/>
            <person name="Crous P."/>
            <person name="Grigoriev I."/>
        </authorList>
    </citation>
    <scope>NUCLEOTIDE SEQUENCE</scope>
    <source>
        <strain evidence="3">CBS 675.92</strain>
    </source>
</reference>
<evidence type="ECO:0000259" key="2">
    <source>
        <dbReference type="Pfam" id="PF20684"/>
    </source>
</evidence>
<dbReference type="Proteomes" id="UP000800035">
    <property type="component" value="Unassembled WGS sequence"/>
</dbReference>
<dbReference type="AlphaFoldDB" id="A0A6A5TL81"/>
<keyword evidence="4" id="KW-1185">Reference proteome</keyword>
<gene>
    <name evidence="3" type="ORF">CC80DRAFT_494722</name>
</gene>
<protein>
    <recommendedName>
        <fullName evidence="2">Rhodopsin domain-containing protein</fullName>
    </recommendedName>
</protein>
<feature type="domain" description="Rhodopsin" evidence="2">
    <location>
        <begin position="15"/>
        <end position="49"/>
    </location>
</feature>
<keyword evidence="1" id="KW-1133">Transmembrane helix</keyword>
<keyword evidence="1" id="KW-0812">Transmembrane</keyword>
<accession>A0A6A5TL81</accession>
<dbReference type="EMBL" id="ML977004">
    <property type="protein sequence ID" value="KAF1953441.1"/>
    <property type="molecule type" value="Genomic_DNA"/>
</dbReference>
<dbReference type="InterPro" id="IPR049326">
    <property type="entry name" value="Rhodopsin_dom_fungi"/>
</dbReference>
<dbReference type="OrthoDB" id="5329176at2759"/>
<feature type="transmembrane region" description="Helical" evidence="1">
    <location>
        <begin position="15"/>
        <end position="34"/>
    </location>
</feature>
<name>A0A6A5TL81_9PLEO</name>